<organism evidence="3 4">
    <name type="scientific">Streptomyces boncukensis</name>
    <dbReference type="NCBI Taxonomy" id="2711219"/>
    <lineage>
        <taxon>Bacteria</taxon>
        <taxon>Bacillati</taxon>
        <taxon>Actinomycetota</taxon>
        <taxon>Actinomycetes</taxon>
        <taxon>Kitasatosporales</taxon>
        <taxon>Streptomycetaceae</taxon>
        <taxon>Streptomyces</taxon>
    </lineage>
</organism>
<keyword evidence="4" id="KW-1185">Reference proteome</keyword>
<dbReference type="RefSeq" id="WP_165299675.1">
    <property type="nucleotide sequence ID" value="NZ_JAAKZZ010000158.1"/>
</dbReference>
<evidence type="ECO:0000313" key="4">
    <source>
        <dbReference type="Proteomes" id="UP000477722"/>
    </source>
</evidence>
<dbReference type="GO" id="GO:0003677">
    <property type="term" value="F:DNA binding"/>
    <property type="evidence" value="ECO:0007669"/>
    <property type="project" value="UniProtKB-KW"/>
</dbReference>
<dbReference type="SMART" id="SM00871">
    <property type="entry name" value="AraC_E_bind"/>
    <property type="match status" value="1"/>
</dbReference>
<reference evidence="3 4" key="1">
    <citation type="submission" date="2020-02" db="EMBL/GenBank/DDBJ databases">
        <title>Whole-genome analyses of novel actinobacteria.</title>
        <authorList>
            <person name="Sahin N."/>
            <person name="Tatar D."/>
        </authorList>
    </citation>
    <scope>NUCLEOTIDE SEQUENCE [LARGE SCALE GENOMIC DNA]</scope>
    <source>
        <strain evidence="3 4">SB3404</strain>
    </source>
</reference>
<evidence type="ECO:0000259" key="2">
    <source>
        <dbReference type="PROSITE" id="PS50937"/>
    </source>
</evidence>
<dbReference type="InterPro" id="IPR010499">
    <property type="entry name" value="AraC_E-bd"/>
</dbReference>
<dbReference type="Pfam" id="PF13411">
    <property type="entry name" value="MerR_1"/>
    <property type="match status" value="1"/>
</dbReference>
<evidence type="ECO:0000256" key="1">
    <source>
        <dbReference type="ARBA" id="ARBA00023125"/>
    </source>
</evidence>
<feature type="domain" description="HTH merR-type" evidence="2">
    <location>
        <begin position="1"/>
        <end position="71"/>
    </location>
</feature>
<dbReference type="SUPFAM" id="SSF55136">
    <property type="entry name" value="Probable bacterial effector-binding domain"/>
    <property type="match status" value="1"/>
</dbReference>
<dbReference type="InterPro" id="IPR047057">
    <property type="entry name" value="MerR_fam"/>
</dbReference>
<dbReference type="Gene3D" id="3.20.80.10">
    <property type="entry name" value="Regulatory factor, effector binding domain"/>
    <property type="match status" value="1"/>
</dbReference>
<dbReference type="PROSITE" id="PS50937">
    <property type="entry name" value="HTH_MERR_2"/>
    <property type="match status" value="1"/>
</dbReference>
<dbReference type="AlphaFoldDB" id="A0A6G4WZG2"/>
<dbReference type="InterPro" id="IPR029442">
    <property type="entry name" value="GyrI-like"/>
</dbReference>
<dbReference type="PANTHER" id="PTHR30204:SF97">
    <property type="entry name" value="MERR FAMILY REGULATORY PROTEIN"/>
    <property type="match status" value="1"/>
</dbReference>
<proteinExistence type="predicted"/>
<dbReference type="EMBL" id="JAAKZZ010000158">
    <property type="protein sequence ID" value="NGO69997.1"/>
    <property type="molecule type" value="Genomic_DNA"/>
</dbReference>
<dbReference type="Pfam" id="PF06445">
    <property type="entry name" value="GyrI-like"/>
    <property type="match status" value="1"/>
</dbReference>
<protein>
    <submittedName>
        <fullName evidence="3">MerR family transcriptional regulator</fullName>
    </submittedName>
</protein>
<dbReference type="Gene3D" id="1.10.1660.10">
    <property type="match status" value="1"/>
</dbReference>
<dbReference type="CDD" id="cd01107">
    <property type="entry name" value="HTH_BmrR"/>
    <property type="match status" value="1"/>
</dbReference>
<dbReference type="InterPro" id="IPR000551">
    <property type="entry name" value="MerR-type_HTH_dom"/>
</dbReference>
<dbReference type="InterPro" id="IPR009061">
    <property type="entry name" value="DNA-bd_dom_put_sf"/>
</dbReference>
<dbReference type="InterPro" id="IPR011256">
    <property type="entry name" value="Reg_factor_effector_dom_sf"/>
</dbReference>
<name>A0A6G4WZG2_9ACTN</name>
<dbReference type="PANTHER" id="PTHR30204">
    <property type="entry name" value="REDOX-CYCLING DRUG-SENSING TRANSCRIPTIONAL ACTIVATOR SOXR"/>
    <property type="match status" value="1"/>
</dbReference>
<dbReference type="GO" id="GO:0003700">
    <property type="term" value="F:DNA-binding transcription factor activity"/>
    <property type="evidence" value="ECO:0007669"/>
    <property type="project" value="InterPro"/>
</dbReference>
<dbReference type="Proteomes" id="UP000477722">
    <property type="component" value="Unassembled WGS sequence"/>
</dbReference>
<dbReference type="SMART" id="SM00422">
    <property type="entry name" value="HTH_MERR"/>
    <property type="match status" value="1"/>
</dbReference>
<comment type="caution">
    <text evidence="3">The sequence shown here is derived from an EMBL/GenBank/DDBJ whole genome shotgun (WGS) entry which is preliminary data.</text>
</comment>
<accession>A0A6G4WZG2</accession>
<gene>
    <name evidence="3" type="ORF">G5C65_16860</name>
</gene>
<keyword evidence="1" id="KW-0238">DNA-binding</keyword>
<dbReference type="SUPFAM" id="SSF46955">
    <property type="entry name" value="Putative DNA-binding domain"/>
    <property type="match status" value="1"/>
</dbReference>
<evidence type="ECO:0000313" key="3">
    <source>
        <dbReference type="EMBL" id="NGO69997.1"/>
    </source>
</evidence>
<sequence>MFSIGAFAAHGRVSVRMLRHYDAVGLLRPARVDPASGYRYYTADQLARLNRIIALKDLGFTLQQVRVILDEREPVSAEELRGMLRLREAELEASLAADAARLARVGARLRMIESEGRMSSGDDVVIKSLPAVRVAELTGLAERSEPDAIGPVIQPLYGELLERLETAGVALAGNGLAYYEETGAGEDGDGGDAVRVHAAVQIDPGTPPDVPGAFEVRDLPAVECAATLVHRGSMDEVMPSLQTLARWIEANGYRSAGYPRELQLSCEGGPDQWVTELQEPVVRARPGNG</sequence>